<reference evidence="2" key="1">
    <citation type="submission" date="2023-08" db="EMBL/GenBank/DDBJ databases">
        <authorList>
            <person name="Chen Y."/>
            <person name="Shah S."/>
            <person name="Dougan E. K."/>
            <person name="Thang M."/>
            <person name="Chan C."/>
        </authorList>
    </citation>
    <scope>NUCLEOTIDE SEQUENCE</scope>
</reference>
<accession>A0AA36J7F6</accession>
<name>A0AA36J7F6_9DINO</name>
<sequence length="451" mass="50374">MAFIRCGSEPVLGKKPARDPAEARFLNFLHRYSEKRRPSRPVSRAQTQPNLGSSGSSLGSSLKRASTLKPGPLQSTAPCLSDTSAPTRPSSGKVKPILLAPVTPMTALLRRPMSAGSLQGLSSPKNDAIRQRVLSKIASGLHVALLGQRPKQQHEPEDEAPEASMENVLRVFRHFRRLKRIEREQAAETKLMYEVKRVQEAWCEPNMKSAIREVEEYEAGANPISRLHWATFQAWVEQEATCGVHPQYRRTLAAVLRGLQLWKQLCASPAQSSEGISLGLLLSWVYPDAPCTRVADLLACIGKQELESIRHQTPRLVDPDERRQLERIFQNEYAKGRPSISTDDMAGGSFPDQRTKLLTLVDSHLAQEVFGDKQIDIRTFLEHMCERGCRGHEQVRSLTSQFSGRLRDAENPAFAMSGWLAETPSKTELAQRRLIDAVEAEVIAWRSGIGY</sequence>
<keyword evidence="3" id="KW-1185">Reference proteome</keyword>
<gene>
    <name evidence="2" type="ORF">EVOR1521_LOCUS23787</name>
</gene>
<feature type="compositionally biased region" description="Polar residues" evidence="1">
    <location>
        <begin position="73"/>
        <end position="90"/>
    </location>
</feature>
<feature type="compositionally biased region" description="Low complexity" evidence="1">
    <location>
        <begin position="51"/>
        <end position="62"/>
    </location>
</feature>
<comment type="caution">
    <text evidence="2">The sequence shown here is derived from an EMBL/GenBank/DDBJ whole genome shotgun (WGS) entry which is preliminary data.</text>
</comment>
<feature type="region of interest" description="Disordered" evidence="1">
    <location>
        <begin position="32"/>
        <end position="97"/>
    </location>
</feature>
<evidence type="ECO:0000256" key="1">
    <source>
        <dbReference type="SAM" id="MobiDB-lite"/>
    </source>
</evidence>
<dbReference type="EMBL" id="CAUJNA010003372">
    <property type="protein sequence ID" value="CAJ1400452.1"/>
    <property type="molecule type" value="Genomic_DNA"/>
</dbReference>
<dbReference type="AlphaFoldDB" id="A0AA36J7F6"/>
<dbReference type="Proteomes" id="UP001178507">
    <property type="component" value="Unassembled WGS sequence"/>
</dbReference>
<evidence type="ECO:0000313" key="2">
    <source>
        <dbReference type="EMBL" id="CAJ1400452.1"/>
    </source>
</evidence>
<organism evidence="2 3">
    <name type="scientific">Effrenium voratum</name>
    <dbReference type="NCBI Taxonomy" id="2562239"/>
    <lineage>
        <taxon>Eukaryota</taxon>
        <taxon>Sar</taxon>
        <taxon>Alveolata</taxon>
        <taxon>Dinophyceae</taxon>
        <taxon>Suessiales</taxon>
        <taxon>Symbiodiniaceae</taxon>
        <taxon>Effrenium</taxon>
    </lineage>
</organism>
<evidence type="ECO:0000313" key="3">
    <source>
        <dbReference type="Proteomes" id="UP001178507"/>
    </source>
</evidence>
<proteinExistence type="predicted"/>
<protein>
    <submittedName>
        <fullName evidence="2">Uncharacterized protein</fullName>
    </submittedName>
</protein>